<dbReference type="PRINTS" id="PR00081">
    <property type="entry name" value="GDHRDH"/>
</dbReference>
<dbReference type="InterPro" id="IPR002347">
    <property type="entry name" value="SDR_fam"/>
</dbReference>
<dbReference type="Gene3D" id="3.40.50.720">
    <property type="entry name" value="NAD(P)-binding Rossmann-like Domain"/>
    <property type="match status" value="1"/>
</dbReference>
<dbReference type="STRING" id="181874.A0A409YFS2"/>
<sequence>IVNVAHSIPLIVTGTTTGIGNHLLHQLLAAGHSVIATARKPESLQKQLAEKYDAETLKRSLVVKVDVTKPEEVKAAFDEAVAKFGLIDIVVNNAGYAVVGETETCPMDEARAQFEVMFWGVVHVTKEALRVFREVNPAGRGGQLFNVSSSGGYCAQPTLPYYNSAKFALEGFTESVRKEMSPEWNIQASIIEPGGFNTEWRGSNMSILPIHPAYDTPTNPVKQYRDMFNALPFIGNPERGAKAFLQLAGRRDLPLRIQFGSDSLAIVRHTAQKTINDTNKFEELSHSTNVDGIDPPTYTKQLLSYLGSA</sequence>
<evidence type="ECO:0000256" key="3">
    <source>
        <dbReference type="ARBA" id="ARBA00023002"/>
    </source>
</evidence>
<dbReference type="OrthoDB" id="1274115at2759"/>
<evidence type="ECO:0000313" key="5">
    <source>
        <dbReference type="EMBL" id="PPR01860.1"/>
    </source>
</evidence>
<dbReference type="Proteomes" id="UP000284842">
    <property type="component" value="Unassembled WGS sequence"/>
</dbReference>
<feature type="non-terminal residue" evidence="5">
    <location>
        <position position="1"/>
    </location>
</feature>
<dbReference type="InterPro" id="IPR020904">
    <property type="entry name" value="Sc_DH/Rdtase_CS"/>
</dbReference>
<dbReference type="InterPro" id="IPR036291">
    <property type="entry name" value="NAD(P)-bd_dom_sf"/>
</dbReference>
<dbReference type="PANTHER" id="PTHR43976">
    <property type="entry name" value="SHORT CHAIN DEHYDROGENASE"/>
    <property type="match status" value="1"/>
</dbReference>
<keyword evidence="2" id="KW-0521">NADP</keyword>
<dbReference type="Pfam" id="PF00106">
    <property type="entry name" value="adh_short"/>
    <property type="match status" value="1"/>
</dbReference>
<proteinExistence type="inferred from homology"/>
<dbReference type="CDD" id="cd05374">
    <property type="entry name" value="17beta-HSD-like_SDR_c"/>
    <property type="match status" value="1"/>
</dbReference>
<accession>A0A409YFS2</accession>
<comment type="caution">
    <text evidence="5">The sequence shown here is derived from an EMBL/GenBank/DDBJ whole genome shotgun (WGS) entry which is preliminary data.</text>
</comment>
<evidence type="ECO:0000256" key="1">
    <source>
        <dbReference type="ARBA" id="ARBA00006484"/>
    </source>
</evidence>
<dbReference type="InParanoid" id="A0A409YFS2"/>
<reference evidence="5 6" key="1">
    <citation type="journal article" date="2018" name="Evol. Lett.">
        <title>Horizontal gene cluster transfer increased hallucinogenic mushroom diversity.</title>
        <authorList>
            <person name="Reynolds H.T."/>
            <person name="Vijayakumar V."/>
            <person name="Gluck-Thaler E."/>
            <person name="Korotkin H.B."/>
            <person name="Matheny P.B."/>
            <person name="Slot J.C."/>
        </authorList>
    </citation>
    <scope>NUCLEOTIDE SEQUENCE [LARGE SCALE GENOMIC DNA]</scope>
    <source>
        <strain evidence="5 6">2629</strain>
    </source>
</reference>
<dbReference type="EMBL" id="NHTK01001209">
    <property type="protein sequence ID" value="PPR01860.1"/>
    <property type="molecule type" value="Genomic_DNA"/>
</dbReference>
<dbReference type="SUPFAM" id="SSF51735">
    <property type="entry name" value="NAD(P)-binding Rossmann-fold domains"/>
    <property type="match status" value="1"/>
</dbReference>
<organism evidence="5 6">
    <name type="scientific">Panaeolus cyanescens</name>
    <dbReference type="NCBI Taxonomy" id="181874"/>
    <lineage>
        <taxon>Eukaryota</taxon>
        <taxon>Fungi</taxon>
        <taxon>Dikarya</taxon>
        <taxon>Basidiomycota</taxon>
        <taxon>Agaricomycotina</taxon>
        <taxon>Agaricomycetes</taxon>
        <taxon>Agaricomycetidae</taxon>
        <taxon>Agaricales</taxon>
        <taxon>Agaricineae</taxon>
        <taxon>Galeropsidaceae</taxon>
        <taxon>Panaeolus</taxon>
    </lineage>
</organism>
<dbReference type="PANTHER" id="PTHR43976:SF16">
    <property type="entry name" value="SHORT-CHAIN DEHYDROGENASE_REDUCTASE FAMILY PROTEIN"/>
    <property type="match status" value="1"/>
</dbReference>
<evidence type="ECO:0000256" key="2">
    <source>
        <dbReference type="ARBA" id="ARBA00022857"/>
    </source>
</evidence>
<dbReference type="GO" id="GO:0016491">
    <property type="term" value="F:oxidoreductase activity"/>
    <property type="evidence" value="ECO:0007669"/>
    <property type="project" value="UniProtKB-KW"/>
</dbReference>
<evidence type="ECO:0000313" key="6">
    <source>
        <dbReference type="Proteomes" id="UP000284842"/>
    </source>
</evidence>
<name>A0A409YFS2_9AGAR</name>
<dbReference type="InterPro" id="IPR051911">
    <property type="entry name" value="SDR_oxidoreductase"/>
</dbReference>
<dbReference type="PRINTS" id="PR00080">
    <property type="entry name" value="SDRFAMILY"/>
</dbReference>
<gene>
    <name evidence="5" type="ORF">CVT24_001341</name>
</gene>
<keyword evidence="3" id="KW-0560">Oxidoreductase</keyword>
<evidence type="ECO:0008006" key="7">
    <source>
        <dbReference type="Google" id="ProtNLM"/>
    </source>
</evidence>
<keyword evidence="6" id="KW-1185">Reference proteome</keyword>
<dbReference type="FunCoup" id="A0A409YFS2">
    <property type="interactions" value="258"/>
</dbReference>
<dbReference type="AlphaFoldDB" id="A0A409YFS2"/>
<comment type="similarity">
    <text evidence="1 4">Belongs to the short-chain dehydrogenases/reductases (SDR) family.</text>
</comment>
<protein>
    <recommendedName>
        <fullName evidence="7">NAD(P)-binding protein</fullName>
    </recommendedName>
</protein>
<dbReference type="PROSITE" id="PS00061">
    <property type="entry name" value="ADH_SHORT"/>
    <property type="match status" value="1"/>
</dbReference>
<evidence type="ECO:0000256" key="4">
    <source>
        <dbReference type="RuleBase" id="RU000363"/>
    </source>
</evidence>